<comment type="caution">
    <text evidence="1">The sequence shown here is derived from an EMBL/GenBank/DDBJ whole genome shotgun (WGS) entry which is preliminary data.</text>
</comment>
<protein>
    <submittedName>
        <fullName evidence="1">Uncharacterized protein</fullName>
    </submittedName>
</protein>
<reference evidence="1 2" key="1">
    <citation type="journal article" date="2016" name="Nat. Commun.">
        <title>Extremotolerant tardigrade genome and improved radiotolerance of human cultured cells by tardigrade-unique protein.</title>
        <authorList>
            <person name="Hashimoto T."/>
            <person name="Horikawa D.D."/>
            <person name="Saito Y."/>
            <person name="Kuwahara H."/>
            <person name="Kozuka-Hata H."/>
            <person name="Shin-I T."/>
            <person name="Minakuchi Y."/>
            <person name="Ohishi K."/>
            <person name="Motoyama A."/>
            <person name="Aizu T."/>
            <person name="Enomoto A."/>
            <person name="Kondo K."/>
            <person name="Tanaka S."/>
            <person name="Hara Y."/>
            <person name="Koshikawa S."/>
            <person name="Sagara H."/>
            <person name="Miura T."/>
            <person name="Yokobori S."/>
            <person name="Miyagawa K."/>
            <person name="Suzuki Y."/>
            <person name="Kubo T."/>
            <person name="Oyama M."/>
            <person name="Kohara Y."/>
            <person name="Fujiyama A."/>
            <person name="Arakawa K."/>
            <person name="Katayama T."/>
            <person name="Toyoda A."/>
            <person name="Kunieda T."/>
        </authorList>
    </citation>
    <scope>NUCLEOTIDE SEQUENCE [LARGE SCALE GENOMIC DNA]</scope>
    <source>
        <strain evidence="1 2">YOKOZUNA-1</strain>
    </source>
</reference>
<dbReference type="EMBL" id="BDGG01000004">
    <property type="protein sequence ID" value="GAU97785.1"/>
    <property type="molecule type" value="Genomic_DNA"/>
</dbReference>
<keyword evidence="2" id="KW-1185">Reference proteome</keyword>
<evidence type="ECO:0000313" key="1">
    <source>
        <dbReference type="EMBL" id="GAU97785.1"/>
    </source>
</evidence>
<organism evidence="1 2">
    <name type="scientific">Ramazzottius varieornatus</name>
    <name type="common">Water bear</name>
    <name type="synonym">Tardigrade</name>
    <dbReference type="NCBI Taxonomy" id="947166"/>
    <lineage>
        <taxon>Eukaryota</taxon>
        <taxon>Metazoa</taxon>
        <taxon>Ecdysozoa</taxon>
        <taxon>Tardigrada</taxon>
        <taxon>Eutardigrada</taxon>
        <taxon>Parachela</taxon>
        <taxon>Hypsibioidea</taxon>
        <taxon>Ramazzottiidae</taxon>
        <taxon>Ramazzottius</taxon>
    </lineage>
</organism>
<gene>
    <name evidence="1" type="primary">RvY_09021-1</name>
    <name evidence="1" type="synonym">RvY_09021.1</name>
    <name evidence="1" type="ORF">RvY_09021</name>
</gene>
<evidence type="ECO:0000313" key="2">
    <source>
        <dbReference type="Proteomes" id="UP000186922"/>
    </source>
</evidence>
<name>A0A1D1VAE0_RAMVA</name>
<dbReference type="AlphaFoldDB" id="A0A1D1VAE0"/>
<sequence>MSGKLEWTSARGDGFVIPFPRHRFRDLPVTKRLPARFDRYLKVFHVDVLHSSEPLVLTSL</sequence>
<proteinExistence type="predicted"/>
<accession>A0A1D1VAE0</accession>
<dbReference type="Proteomes" id="UP000186922">
    <property type="component" value="Unassembled WGS sequence"/>
</dbReference>